<dbReference type="InterPro" id="IPR056339">
    <property type="entry name" value="CARF_Card1"/>
</dbReference>
<accession>A0A318HT12</accession>
<evidence type="ECO:0000259" key="2">
    <source>
        <dbReference type="Pfam" id="PF23400"/>
    </source>
</evidence>
<dbReference type="RefSeq" id="WP_025817671.1">
    <property type="nucleotide sequence ID" value="NZ_BAIZ01000077.1"/>
</dbReference>
<reference evidence="3 4" key="1">
    <citation type="submission" date="2018-05" db="EMBL/GenBank/DDBJ databases">
        <title>Genomic Encyclopedia of Type Strains, Phase I: the one thousand microbial genomes (KMG-I) project.</title>
        <authorList>
            <person name="Kyrpides N."/>
        </authorList>
    </citation>
    <scope>NUCLEOTIDE SEQUENCE [LARGE SCALE GENOMIC DNA]</scope>
    <source>
        <strain evidence="3 4">DSM 15611</strain>
    </source>
</reference>
<feature type="domain" description="Card1 CARF" evidence="2">
    <location>
        <begin position="4"/>
        <end position="131"/>
    </location>
</feature>
<name>A0A318HT12_9BACT</name>
<dbReference type="GO" id="GO:0003676">
    <property type="term" value="F:nucleic acid binding"/>
    <property type="evidence" value="ECO:0007669"/>
    <property type="project" value="InterPro"/>
</dbReference>
<dbReference type="Proteomes" id="UP000248314">
    <property type="component" value="Unassembled WGS sequence"/>
</dbReference>
<dbReference type="InterPro" id="IPR011335">
    <property type="entry name" value="Restrct_endonuc-II-like"/>
</dbReference>
<gene>
    <name evidence="3" type="ORF">EJ73_02746</name>
</gene>
<evidence type="ECO:0000313" key="3">
    <source>
        <dbReference type="EMBL" id="PXX16640.1"/>
    </source>
</evidence>
<sequence length="368" mass="41437">MSKIHIALVGGQPMPIHVGIEEFKADKLILVHSKESKELAEGIQQSVDLPCELQPFESVDYPKIYQAAEKLLGKCGQSETIINISGGTKPWTVAFVLLAQQCPNTSIIYVDQNNVGYNLTTSEKKSISSKLDTQTILRYNNYPLGSYANFKDITEADLKASKDVEKLRQSNTSAFNELTIANKEVEYKPTGRKETARGSYVEWDKKANTAYMVLKNKWGVNKLRCSSPHVIPIVFNSGWFEFQVAEMLSQWEKAQEVIVNATFDYSDKDTKNEIDVIVNMGNKLLFVECKTQIKNLTDLDKFTTAAKKYGGMGVKMLFVTKERMNNKAEEKCRENRIIPFSIQSGGLIDPEKALFALLDNEMSNINTK</sequence>
<evidence type="ECO:0000313" key="4">
    <source>
        <dbReference type="Proteomes" id="UP000248314"/>
    </source>
</evidence>
<dbReference type="InterPro" id="IPR015093">
    <property type="entry name" value="Card1_endonucl_dom"/>
</dbReference>
<dbReference type="Gene3D" id="3.40.1350.10">
    <property type="match status" value="1"/>
</dbReference>
<feature type="domain" description="Card1 endonuclease" evidence="1">
    <location>
        <begin position="235"/>
        <end position="327"/>
    </location>
</feature>
<comment type="caution">
    <text evidence="3">The sequence shown here is derived from an EMBL/GenBank/DDBJ whole genome shotgun (WGS) entry which is preliminary data.</text>
</comment>
<dbReference type="SUPFAM" id="SSF52980">
    <property type="entry name" value="Restriction endonuclease-like"/>
    <property type="match status" value="1"/>
</dbReference>
<dbReference type="InterPro" id="IPR011856">
    <property type="entry name" value="tRNA_endonuc-like_dom_sf"/>
</dbReference>
<dbReference type="Gene3D" id="3.40.50.10770">
    <property type="entry name" value="Hypothetical protein VC1899 like domain (Restriction endonuclease-like)"/>
    <property type="match status" value="1"/>
</dbReference>
<organism evidence="3 4">
    <name type="scientific">Hoylesella shahii DSM 15611 = JCM 12083</name>
    <dbReference type="NCBI Taxonomy" id="1122991"/>
    <lineage>
        <taxon>Bacteria</taxon>
        <taxon>Pseudomonadati</taxon>
        <taxon>Bacteroidota</taxon>
        <taxon>Bacteroidia</taxon>
        <taxon>Bacteroidales</taxon>
        <taxon>Prevotellaceae</taxon>
        <taxon>Hoylesella</taxon>
    </lineage>
</organism>
<keyword evidence="4" id="KW-1185">Reference proteome</keyword>
<protein>
    <submittedName>
        <fullName evidence="3">CRISPR-associated protein Cas02710 family</fullName>
    </submittedName>
</protein>
<dbReference type="Pfam" id="PF09002">
    <property type="entry name" value="Card1_endonuc"/>
    <property type="match status" value="1"/>
</dbReference>
<dbReference type="EMBL" id="QJJX01000061">
    <property type="protein sequence ID" value="PXX16640.1"/>
    <property type="molecule type" value="Genomic_DNA"/>
</dbReference>
<proteinExistence type="predicted"/>
<evidence type="ECO:0000259" key="1">
    <source>
        <dbReference type="Pfam" id="PF09002"/>
    </source>
</evidence>
<dbReference type="STRING" id="1122991.GCA_000613445_00221"/>
<dbReference type="Pfam" id="PF23400">
    <property type="entry name" value="CARF_Card1"/>
    <property type="match status" value="1"/>
</dbReference>
<dbReference type="AlphaFoldDB" id="A0A318HT12"/>
<dbReference type="OrthoDB" id="9785117at2"/>